<organism evidence="3 4">
    <name type="scientific">Alcaligenes xylosoxydans xylosoxydans</name>
    <name type="common">Achromobacter xylosoxidans</name>
    <dbReference type="NCBI Taxonomy" id="85698"/>
    <lineage>
        <taxon>Bacteria</taxon>
        <taxon>Pseudomonadati</taxon>
        <taxon>Pseudomonadota</taxon>
        <taxon>Betaproteobacteria</taxon>
        <taxon>Burkholderiales</taxon>
        <taxon>Alcaligenaceae</taxon>
        <taxon>Achromobacter</taxon>
    </lineage>
</organism>
<dbReference type="GO" id="GO:0019808">
    <property type="term" value="F:polyamine binding"/>
    <property type="evidence" value="ECO:0007669"/>
    <property type="project" value="InterPro"/>
</dbReference>
<dbReference type="Pfam" id="PF13416">
    <property type="entry name" value="SBP_bac_8"/>
    <property type="match status" value="1"/>
</dbReference>
<name>A0A424W4Z3_ALCXX</name>
<dbReference type="AlphaFoldDB" id="A0A424W4Z3"/>
<dbReference type="GO" id="GO:0015888">
    <property type="term" value="P:thiamine transport"/>
    <property type="evidence" value="ECO:0007669"/>
    <property type="project" value="TreeGrafter"/>
</dbReference>
<keyword evidence="1 2" id="KW-0732">Signal</keyword>
<dbReference type="PRINTS" id="PR00909">
    <property type="entry name" value="SPERMDNBNDNG"/>
</dbReference>
<dbReference type="PANTHER" id="PTHR30006">
    <property type="entry name" value="THIAMINE-BINDING PERIPLASMIC PROTEIN-RELATED"/>
    <property type="match status" value="1"/>
</dbReference>
<dbReference type="GO" id="GO:0015846">
    <property type="term" value="P:polyamine transport"/>
    <property type="evidence" value="ECO:0007669"/>
    <property type="project" value="InterPro"/>
</dbReference>
<evidence type="ECO:0000256" key="2">
    <source>
        <dbReference type="SAM" id="SignalP"/>
    </source>
</evidence>
<dbReference type="Gene3D" id="3.40.190.10">
    <property type="entry name" value="Periplasmic binding protein-like II"/>
    <property type="match status" value="2"/>
</dbReference>
<dbReference type="Proteomes" id="UP000285324">
    <property type="component" value="Unassembled WGS sequence"/>
</dbReference>
<feature type="chain" id="PRO_5019258894" evidence="2">
    <location>
        <begin position="27"/>
        <end position="350"/>
    </location>
</feature>
<dbReference type="EMBL" id="QVXO01000066">
    <property type="protein sequence ID" value="RPJ88382.1"/>
    <property type="molecule type" value="Genomic_DNA"/>
</dbReference>
<dbReference type="SUPFAM" id="SSF53850">
    <property type="entry name" value="Periplasmic binding protein-like II"/>
    <property type="match status" value="1"/>
</dbReference>
<protein>
    <submittedName>
        <fullName evidence="3">ABC transporter substrate-binding protein</fullName>
    </submittedName>
</protein>
<reference evidence="3 4" key="1">
    <citation type="submission" date="2018-08" db="EMBL/GenBank/DDBJ databases">
        <title>Achromobacter xylosoxidans Genome sequencing and assembly.</title>
        <authorList>
            <person name="Wang R."/>
            <person name="Rensing C."/>
            <person name="Li Y."/>
        </authorList>
    </citation>
    <scope>NUCLEOTIDE SEQUENCE [LARGE SCALE GENOMIC DNA]</scope>
    <source>
        <strain evidence="3 4">GD003A</strain>
    </source>
</reference>
<dbReference type="OrthoDB" id="9155688at2"/>
<feature type="signal peptide" evidence="2">
    <location>
        <begin position="1"/>
        <end position="26"/>
    </location>
</feature>
<evidence type="ECO:0000313" key="3">
    <source>
        <dbReference type="EMBL" id="RPJ88382.1"/>
    </source>
</evidence>
<dbReference type="GO" id="GO:0030976">
    <property type="term" value="F:thiamine pyrophosphate binding"/>
    <property type="evidence" value="ECO:0007669"/>
    <property type="project" value="TreeGrafter"/>
</dbReference>
<comment type="caution">
    <text evidence="3">The sequence shown here is derived from an EMBL/GenBank/DDBJ whole genome shotgun (WGS) entry which is preliminary data.</text>
</comment>
<accession>A0A424W4Z3</accession>
<sequence>MATPTRRALRAALLAAGLLSAGQALAQQQKITVAWYGGNWGDAFRACVAEPYTKATGVTVVPEVGTSTTTLAKLQQQKDAPTMDVAWMDGGISELAAAAGVLDALDPAGIPNLKNVIDQGVYRNGGSAYAVSTGYYSLGIAYNTKEVPQPPTSWKDLWKPEYAGAVAIPSPANSSGVPFIFFLARVFAVDPSNLEPLYAKLASLDTALFFDSSGAATNAYQSGEAIIGAHFNVGAWDLIDKGLPIGFAVPKEGAWATDARLHLVKNAPNKAAAQKFIDTALTPDAAACLATRLYLGPAVKDVQVPKDVARKLPWGAEGSVKNLSLFDWNLINSRRAEVTDAWNRQVARKR</sequence>
<gene>
    <name evidence="3" type="ORF">DY367_28010</name>
</gene>
<dbReference type="PANTHER" id="PTHR30006:SF2">
    <property type="entry name" value="ABC TRANSPORTER SUBSTRATE-BINDING PROTEIN"/>
    <property type="match status" value="1"/>
</dbReference>
<evidence type="ECO:0000256" key="1">
    <source>
        <dbReference type="ARBA" id="ARBA00022729"/>
    </source>
</evidence>
<dbReference type="GO" id="GO:0030975">
    <property type="term" value="F:thiamine binding"/>
    <property type="evidence" value="ECO:0007669"/>
    <property type="project" value="TreeGrafter"/>
</dbReference>
<proteinExistence type="predicted"/>
<dbReference type="CDD" id="cd13589">
    <property type="entry name" value="PBP2_polyamine_RpCGA009"/>
    <property type="match status" value="1"/>
</dbReference>
<evidence type="ECO:0000313" key="4">
    <source>
        <dbReference type="Proteomes" id="UP000285324"/>
    </source>
</evidence>
<dbReference type="RefSeq" id="WP_118934482.1">
    <property type="nucleotide sequence ID" value="NZ_CP061008.1"/>
</dbReference>
<dbReference type="GO" id="GO:0030288">
    <property type="term" value="C:outer membrane-bounded periplasmic space"/>
    <property type="evidence" value="ECO:0007669"/>
    <property type="project" value="TreeGrafter"/>
</dbReference>
<dbReference type="InterPro" id="IPR006059">
    <property type="entry name" value="SBP"/>
</dbReference>
<dbReference type="InterPro" id="IPR001188">
    <property type="entry name" value="Sperm_putr-bd"/>
</dbReference>